<dbReference type="InterPro" id="IPR006094">
    <property type="entry name" value="Oxid_FAD_bind_N"/>
</dbReference>
<evidence type="ECO:0000256" key="4">
    <source>
        <dbReference type="ARBA" id="ARBA00023002"/>
    </source>
</evidence>
<dbReference type="Gene3D" id="3.40.462.20">
    <property type="match status" value="1"/>
</dbReference>
<dbReference type="AlphaFoldDB" id="A0A0G2HPD9"/>
<reference evidence="6 7" key="1">
    <citation type="submission" date="2015-05" db="EMBL/GenBank/DDBJ databases">
        <title>Distinctive expansion of gene families associated with plant cell wall degradation and secondary metabolism in the genomes of grapevine trunk pathogens.</title>
        <authorList>
            <person name="Lawrence D.P."/>
            <person name="Travadon R."/>
            <person name="Rolshausen P.E."/>
            <person name="Baumgartner K."/>
        </authorList>
    </citation>
    <scope>NUCLEOTIDE SEQUENCE [LARGE SCALE GENOMIC DNA]</scope>
    <source>
        <strain evidence="6">DA912</strain>
    </source>
</reference>
<dbReference type="Pfam" id="PF08031">
    <property type="entry name" value="BBE"/>
    <property type="match status" value="1"/>
</dbReference>
<evidence type="ECO:0000256" key="1">
    <source>
        <dbReference type="ARBA" id="ARBA00005466"/>
    </source>
</evidence>
<sequence>MNVQPKVQLSVQVGTEEDVATVVQYANSRNLSFYAVSRGHALTKTVARFDGIEIDLRNLDGIQIAPDNKTVHLQGGVYSYNVIRDLWDQGFVTGTGGCTCVSVIGPALGGGHGLQQGQHGLTMDHFVHLNVVLANGTAVSVNKTSNPDLWWAMRGAGHNFGIVTSWDAKIWEENFKTYFVRTYEFEGSALEPVIDEVNRMGWDGSLDPVWLASFGLFTMNTSVSETEPTISWTFLYNGAKEDAVPLLAPFDALEPVSVQDNTTTYRTINDLVGGAIDGWLCEANKTHILGTANLQNYNVTTSRAIYDLYTEKIRQHPELGETRVLHESYAVQGVTGFADEDSAYSQRDEHLLTYFDTRFDTTDDALISFAEEWRDQTVALWYQGQPDRTPTTYVNYAVGYESTESLYGHDAWRLERLRALKREYDPSNKFSWYNPIVPVGEQ</sequence>
<dbReference type="Pfam" id="PF01565">
    <property type="entry name" value="FAD_binding_4"/>
    <property type="match status" value="1"/>
</dbReference>
<keyword evidence="4" id="KW-0560">Oxidoreductase</keyword>
<comment type="caution">
    <text evidence="6">The sequence shown here is derived from an EMBL/GenBank/DDBJ whole genome shotgun (WGS) entry which is preliminary data.</text>
</comment>
<proteinExistence type="inferred from homology"/>
<dbReference type="GO" id="GO:0071949">
    <property type="term" value="F:FAD binding"/>
    <property type="evidence" value="ECO:0007669"/>
    <property type="project" value="InterPro"/>
</dbReference>
<dbReference type="InterPro" id="IPR016166">
    <property type="entry name" value="FAD-bd_PCMH"/>
</dbReference>
<dbReference type="EMBL" id="LCUC01000535">
    <property type="protein sequence ID" value="KKY30090.1"/>
    <property type="molecule type" value="Genomic_DNA"/>
</dbReference>
<dbReference type="Proteomes" id="UP000034680">
    <property type="component" value="Unassembled WGS sequence"/>
</dbReference>
<dbReference type="OrthoDB" id="9996127at2759"/>
<dbReference type="PROSITE" id="PS51387">
    <property type="entry name" value="FAD_PCMH"/>
    <property type="match status" value="1"/>
</dbReference>
<dbReference type="GO" id="GO:0016491">
    <property type="term" value="F:oxidoreductase activity"/>
    <property type="evidence" value="ECO:0007669"/>
    <property type="project" value="UniProtKB-KW"/>
</dbReference>
<evidence type="ECO:0000313" key="7">
    <source>
        <dbReference type="Proteomes" id="UP000034680"/>
    </source>
</evidence>
<evidence type="ECO:0000259" key="5">
    <source>
        <dbReference type="PROSITE" id="PS51387"/>
    </source>
</evidence>
<dbReference type="STRING" id="1214573.A0A0G2HPD9"/>
<comment type="similarity">
    <text evidence="1">Belongs to the oxygen-dependent FAD-linked oxidoreductase family.</text>
</comment>
<dbReference type="SUPFAM" id="SSF56176">
    <property type="entry name" value="FAD-binding/transporter-associated domain-like"/>
    <property type="match status" value="1"/>
</dbReference>
<accession>A0A0G2HPD9</accession>
<protein>
    <submittedName>
        <fullName evidence="6">Putative fad binding domain-containing protein</fullName>
    </submittedName>
</protein>
<dbReference type="Gene3D" id="3.30.465.10">
    <property type="match status" value="1"/>
</dbReference>
<name>A0A0G2HPD9_9PEZI</name>
<keyword evidence="7" id="KW-1185">Reference proteome</keyword>
<dbReference type="InterPro" id="IPR050416">
    <property type="entry name" value="FAD-linked_Oxidoreductase"/>
</dbReference>
<organism evidence="6 7">
    <name type="scientific">Diaporthe ampelina</name>
    <dbReference type="NCBI Taxonomy" id="1214573"/>
    <lineage>
        <taxon>Eukaryota</taxon>
        <taxon>Fungi</taxon>
        <taxon>Dikarya</taxon>
        <taxon>Ascomycota</taxon>
        <taxon>Pezizomycotina</taxon>
        <taxon>Sordariomycetes</taxon>
        <taxon>Sordariomycetidae</taxon>
        <taxon>Diaporthales</taxon>
        <taxon>Diaporthaceae</taxon>
        <taxon>Diaporthe</taxon>
    </lineage>
</organism>
<keyword evidence="2" id="KW-0285">Flavoprotein</keyword>
<evidence type="ECO:0000256" key="3">
    <source>
        <dbReference type="ARBA" id="ARBA00022827"/>
    </source>
</evidence>
<dbReference type="InterPro" id="IPR036318">
    <property type="entry name" value="FAD-bd_PCMH-like_sf"/>
</dbReference>
<feature type="domain" description="FAD-binding PCMH-type" evidence="5">
    <location>
        <begin position="1"/>
        <end position="173"/>
    </location>
</feature>
<reference evidence="6 7" key="2">
    <citation type="submission" date="2015-05" db="EMBL/GenBank/DDBJ databases">
        <authorList>
            <person name="Morales-Cruz A."/>
            <person name="Amrine K.C."/>
            <person name="Cantu D."/>
        </authorList>
    </citation>
    <scope>NUCLEOTIDE SEQUENCE [LARGE SCALE GENOMIC DNA]</scope>
    <source>
        <strain evidence="6">DA912</strain>
    </source>
</reference>
<gene>
    <name evidence="6" type="ORF">UCDDA912_g09978</name>
</gene>
<dbReference type="InterPro" id="IPR016169">
    <property type="entry name" value="FAD-bd_PCMH_sub2"/>
</dbReference>
<evidence type="ECO:0000313" key="6">
    <source>
        <dbReference type="EMBL" id="KKY30090.1"/>
    </source>
</evidence>
<evidence type="ECO:0000256" key="2">
    <source>
        <dbReference type="ARBA" id="ARBA00022630"/>
    </source>
</evidence>
<dbReference type="PANTHER" id="PTHR42973:SF8">
    <property type="entry name" value="FAD-BINDING PCMH-TYPE DOMAIN-CONTAINING PROTEIN"/>
    <property type="match status" value="1"/>
</dbReference>
<dbReference type="InterPro" id="IPR012951">
    <property type="entry name" value="BBE"/>
</dbReference>
<keyword evidence="3" id="KW-0274">FAD</keyword>
<dbReference type="PANTHER" id="PTHR42973">
    <property type="entry name" value="BINDING OXIDOREDUCTASE, PUTATIVE (AFU_ORTHOLOGUE AFUA_1G17690)-RELATED"/>
    <property type="match status" value="1"/>
</dbReference>